<dbReference type="EMBL" id="JATAAI010000004">
    <property type="protein sequence ID" value="KAK1746157.1"/>
    <property type="molecule type" value="Genomic_DNA"/>
</dbReference>
<protein>
    <submittedName>
        <fullName evidence="2">Uncharacterized protein</fullName>
    </submittedName>
</protein>
<dbReference type="PROSITE" id="PS51257">
    <property type="entry name" value="PROKAR_LIPOPROTEIN"/>
    <property type="match status" value="1"/>
</dbReference>
<dbReference type="AlphaFoldDB" id="A0AAD9DGB9"/>
<evidence type="ECO:0000313" key="2">
    <source>
        <dbReference type="EMBL" id="KAK1746157.1"/>
    </source>
</evidence>
<reference evidence="2" key="1">
    <citation type="submission" date="2023-06" db="EMBL/GenBank/DDBJ databases">
        <title>Survivors Of The Sea: Transcriptome response of Skeletonema marinoi to long-term dormancy.</title>
        <authorList>
            <person name="Pinder M.I.M."/>
            <person name="Kourtchenko O."/>
            <person name="Robertson E.K."/>
            <person name="Larsson T."/>
            <person name="Maumus F."/>
            <person name="Osuna-Cruz C.M."/>
            <person name="Vancaester E."/>
            <person name="Stenow R."/>
            <person name="Vandepoele K."/>
            <person name="Ploug H."/>
            <person name="Bruchert V."/>
            <person name="Godhe A."/>
            <person name="Topel M."/>
        </authorList>
    </citation>
    <scope>NUCLEOTIDE SEQUENCE</scope>
    <source>
        <strain evidence="2">R05AC</strain>
    </source>
</reference>
<accession>A0AAD9DGB9</accession>
<keyword evidence="3" id="KW-1185">Reference proteome</keyword>
<evidence type="ECO:0000313" key="3">
    <source>
        <dbReference type="Proteomes" id="UP001224775"/>
    </source>
</evidence>
<feature type="chain" id="PRO_5041941336" evidence="1">
    <location>
        <begin position="22"/>
        <end position="237"/>
    </location>
</feature>
<proteinExistence type="predicted"/>
<evidence type="ECO:0000256" key="1">
    <source>
        <dbReference type="SAM" id="SignalP"/>
    </source>
</evidence>
<feature type="signal peptide" evidence="1">
    <location>
        <begin position="1"/>
        <end position="21"/>
    </location>
</feature>
<dbReference type="Proteomes" id="UP001224775">
    <property type="component" value="Unassembled WGS sequence"/>
</dbReference>
<name>A0AAD9DGB9_9STRA</name>
<keyword evidence="1" id="KW-0732">Signal</keyword>
<sequence length="237" mass="26696">MKQTTTLLISATLLLLSCSDGFVVHPNNLEHAQVAPSKTATELELSSQSVDSSNMYEPEPQKENTGILKKIANFFTPWWLKHKDKEVDDKEEVDVILSPKQQRSESELATRQMHDALQPFPWPFRATGEAIKKSISRELSREQHKAKPLLKDAQRLIERDKDLVALLGTPIHIQPIFSGSSSTSTVNWKETKRIVDRFVVEGSKKKGVATLTADKYKKGHILALRVDVSGIHYDVET</sequence>
<gene>
    <name evidence="2" type="ORF">QTG54_002764</name>
</gene>
<comment type="caution">
    <text evidence="2">The sequence shown here is derived from an EMBL/GenBank/DDBJ whole genome shotgun (WGS) entry which is preliminary data.</text>
</comment>
<organism evidence="2 3">
    <name type="scientific">Skeletonema marinoi</name>
    <dbReference type="NCBI Taxonomy" id="267567"/>
    <lineage>
        <taxon>Eukaryota</taxon>
        <taxon>Sar</taxon>
        <taxon>Stramenopiles</taxon>
        <taxon>Ochrophyta</taxon>
        <taxon>Bacillariophyta</taxon>
        <taxon>Coscinodiscophyceae</taxon>
        <taxon>Thalassiosirophycidae</taxon>
        <taxon>Thalassiosirales</taxon>
        <taxon>Skeletonemataceae</taxon>
        <taxon>Skeletonema</taxon>
        <taxon>Skeletonema marinoi-dohrnii complex</taxon>
    </lineage>
</organism>